<dbReference type="CDD" id="cd01883">
    <property type="entry name" value="EF1_alpha"/>
    <property type="match status" value="1"/>
</dbReference>
<evidence type="ECO:0000313" key="11">
    <source>
        <dbReference type="Ensembl" id="ENSSBOP00000003648.1"/>
    </source>
</evidence>
<evidence type="ECO:0000256" key="3">
    <source>
        <dbReference type="ARBA" id="ARBA00022490"/>
    </source>
</evidence>
<reference evidence="11" key="2">
    <citation type="submission" date="2025-09" db="UniProtKB">
        <authorList>
            <consortium name="Ensembl"/>
        </authorList>
    </citation>
    <scope>IDENTIFICATION</scope>
</reference>
<keyword evidence="3" id="KW-0963">Cytoplasm</keyword>
<accession>A0A2K6S8F7</accession>
<feature type="region of interest" description="Disordered" evidence="9">
    <location>
        <begin position="137"/>
        <end position="196"/>
    </location>
</feature>
<keyword evidence="6" id="KW-0648">Protein biosynthesis</keyword>
<dbReference type="Pfam" id="PF22594">
    <property type="entry name" value="GTP-eEF1A_C"/>
    <property type="match status" value="1"/>
</dbReference>
<evidence type="ECO:0000313" key="12">
    <source>
        <dbReference type="Proteomes" id="UP000233220"/>
    </source>
</evidence>
<evidence type="ECO:0000259" key="10">
    <source>
        <dbReference type="PROSITE" id="PS51722"/>
    </source>
</evidence>
<dbReference type="AlphaFoldDB" id="A0A2K6S8F7"/>
<keyword evidence="4" id="KW-0547">Nucleotide-binding</keyword>
<dbReference type="GO" id="GO:0005737">
    <property type="term" value="C:cytoplasm"/>
    <property type="evidence" value="ECO:0007669"/>
    <property type="project" value="UniProtKB-SubCell"/>
</dbReference>
<dbReference type="CDD" id="cd16267">
    <property type="entry name" value="HBS1-like_II"/>
    <property type="match status" value="1"/>
</dbReference>
<organism evidence="11 12">
    <name type="scientific">Saimiri boliviensis boliviensis</name>
    <name type="common">Bolivian squirrel monkey</name>
    <dbReference type="NCBI Taxonomy" id="39432"/>
    <lineage>
        <taxon>Eukaryota</taxon>
        <taxon>Metazoa</taxon>
        <taxon>Chordata</taxon>
        <taxon>Craniata</taxon>
        <taxon>Vertebrata</taxon>
        <taxon>Euteleostomi</taxon>
        <taxon>Mammalia</taxon>
        <taxon>Eutheria</taxon>
        <taxon>Euarchontoglires</taxon>
        <taxon>Primates</taxon>
        <taxon>Haplorrhini</taxon>
        <taxon>Platyrrhini</taxon>
        <taxon>Cebidae</taxon>
        <taxon>Saimiriinae</taxon>
        <taxon>Saimiri</taxon>
    </lineage>
</organism>
<evidence type="ECO:0000256" key="5">
    <source>
        <dbReference type="ARBA" id="ARBA00022801"/>
    </source>
</evidence>
<dbReference type="GeneTree" id="ENSGT00940000156274"/>
<comment type="subcellular location">
    <subcellularLocation>
        <location evidence="1">Cytoplasm</location>
    </subcellularLocation>
</comment>
<feature type="region of interest" description="Disordered" evidence="9">
    <location>
        <begin position="92"/>
        <end position="115"/>
    </location>
</feature>
<comment type="similarity">
    <text evidence="2">Belongs to the TRAFAC class translation factor GTPase superfamily. Classic translation factor GTPase family. EF-Tu/EF-1A subfamily.</text>
</comment>
<dbReference type="FunFam" id="2.40.30.10:FF:000035">
    <property type="entry name" value="HBS1-like translational GTPase"/>
    <property type="match status" value="1"/>
</dbReference>
<sequence>MARHRNVREDDDLYGQSVEDDYCISPSTAAQFIYLRRDKPSVEPVEEYAYEDLKESSNSVWNHQLSGFGQKALSGVLEQDNVQNLKDKNEGTVSTGKIAKGKPVASQSSRSESEIVPKVAKMTVSGKKQTMGFEVPGVTSEENGHSFHTLQKGPPSEDVSIASSDVLETASKSTNPPHMIQASEEQSSAPASVKKSGKLRQQIDVKVELQKWQGGKQLLDLVVNGHVNAGKSTLMGHILYLLGNVNKRTMPKYEQESKKAGKASFERGVTMDVGVTKFETTTKVITLMDAPGHKDFIPNMITGAAQADVAVLVVDASRREFEAGFETGGQTRERGLLVRSLGVTQLAVAVNKMDQVNWQQERFQEITGKLGHFLKQAVFKESDVSELTKWYKGLCLLEQIDSFKPPQRSIDKPFRLCVSDVFKDQGSGFCVTGKIEAGYIQTGDRLLAMPLNETCTIKGITLHDEPVDWAAAGDHVSLTLVGMDIIKINVDCVFCGPKEPIKGCTRFRARILIFNIEIPMTKGFPVLLHYQTVSEPAIIKRLISVLNKSTGEVKKTKPKFLTKGPNLQTQRPIALELYKDFKELGRFMLPYGGSTIAADVVTEIKE</sequence>
<dbReference type="FunFam" id="2.40.30.10:FF:000020">
    <property type="entry name" value="Translation elongation factor EF-1"/>
    <property type="match status" value="1"/>
</dbReference>
<reference evidence="11" key="1">
    <citation type="submission" date="2025-08" db="UniProtKB">
        <authorList>
            <consortium name="Ensembl"/>
        </authorList>
    </citation>
    <scope>IDENTIFICATION</scope>
</reference>
<dbReference type="InterPro" id="IPR027417">
    <property type="entry name" value="P-loop_NTPase"/>
</dbReference>
<dbReference type="InterPro" id="IPR004161">
    <property type="entry name" value="EFTu-like_2"/>
</dbReference>
<dbReference type="FunFam" id="3.40.50.300:FF:000204">
    <property type="entry name" value="Translation elongation factor Tu"/>
    <property type="match status" value="1"/>
</dbReference>
<dbReference type="GO" id="GO:0005525">
    <property type="term" value="F:GTP binding"/>
    <property type="evidence" value="ECO:0007669"/>
    <property type="project" value="UniProtKB-KW"/>
</dbReference>
<dbReference type="PROSITE" id="PS51722">
    <property type="entry name" value="G_TR_2"/>
    <property type="match status" value="1"/>
</dbReference>
<dbReference type="SUPFAM" id="SSF52540">
    <property type="entry name" value="P-loop containing nucleoside triphosphate hydrolases"/>
    <property type="match status" value="1"/>
</dbReference>
<feature type="domain" description="Tr-type G" evidence="10">
    <location>
        <begin position="216"/>
        <end position="408"/>
    </location>
</feature>
<keyword evidence="7" id="KW-0342">GTP-binding</keyword>
<dbReference type="PRINTS" id="PR00315">
    <property type="entry name" value="ELONGATNFCT"/>
</dbReference>
<dbReference type="GO" id="GO:0006412">
    <property type="term" value="P:translation"/>
    <property type="evidence" value="ECO:0007669"/>
    <property type="project" value="UniProtKB-KW"/>
</dbReference>
<evidence type="ECO:0000256" key="8">
    <source>
        <dbReference type="ARBA" id="ARBA00049117"/>
    </source>
</evidence>
<dbReference type="Ensembl" id="ENSSBOT00000019031.1">
    <property type="protein sequence ID" value="ENSSBOP00000003648.1"/>
    <property type="gene ID" value="ENSSBOG00000016930.1"/>
</dbReference>
<evidence type="ECO:0000256" key="4">
    <source>
        <dbReference type="ARBA" id="ARBA00022741"/>
    </source>
</evidence>
<dbReference type="InterPro" id="IPR054696">
    <property type="entry name" value="GTP-eEF1A_C"/>
</dbReference>
<dbReference type="GO" id="GO:0003924">
    <property type="term" value="F:GTPase activity"/>
    <property type="evidence" value="ECO:0007669"/>
    <property type="project" value="InterPro"/>
</dbReference>
<name>A0A2K6S8F7_SAIBB</name>
<proteinExistence type="inferred from homology"/>
<dbReference type="InterPro" id="IPR009001">
    <property type="entry name" value="Transl_elong_EF1A/Init_IF2_C"/>
</dbReference>
<dbReference type="InterPro" id="IPR000795">
    <property type="entry name" value="T_Tr_GTP-bd_dom"/>
</dbReference>
<dbReference type="Proteomes" id="UP000233220">
    <property type="component" value="Unplaced"/>
</dbReference>
<dbReference type="OMA" id="CLLEQIX"/>
<dbReference type="SUPFAM" id="SSF50447">
    <property type="entry name" value="Translation proteins"/>
    <property type="match status" value="1"/>
</dbReference>
<protein>
    <recommendedName>
        <fullName evidence="10">Tr-type G domain-containing protein</fullName>
    </recommendedName>
</protein>
<evidence type="ECO:0000256" key="7">
    <source>
        <dbReference type="ARBA" id="ARBA00023134"/>
    </source>
</evidence>
<dbReference type="Gene3D" id="2.40.30.10">
    <property type="entry name" value="Translation factors"/>
    <property type="match status" value="2"/>
</dbReference>
<dbReference type="Pfam" id="PF00009">
    <property type="entry name" value="GTP_EFTU"/>
    <property type="match status" value="1"/>
</dbReference>
<evidence type="ECO:0000256" key="9">
    <source>
        <dbReference type="SAM" id="MobiDB-lite"/>
    </source>
</evidence>
<keyword evidence="5" id="KW-0378">Hydrolase</keyword>
<dbReference type="InterPro" id="IPR050100">
    <property type="entry name" value="TRAFAC_GTPase_members"/>
</dbReference>
<dbReference type="PANTHER" id="PTHR23115">
    <property type="entry name" value="TRANSLATION FACTOR"/>
    <property type="match status" value="1"/>
</dbReference>
<comment type="catalytic activity">
    <reaction evidence="8">
        <text>GTP + H2O = GDP + phosphate + H(+)</text>
        <dbReference type="Rhea" id="RHEA:19669"/>
        <dbReference type="ChEBI" id="CHEBI:15377"/>
        <dbReference type="ChEBI" id="CHEBI:15378"/>
        <dbReference type="ChEBI" id="CHEBI:37565"/>
        <dbReference type="ChEBI" id="CHEBI:43474"/>
        <dbReference type="ChEBI" id="CHEBI:58189"/>
    </reaction>
    <physiologicalReaction direction="left-to-right" evidence="8">
        <dbReference type="Rhea" id="RHEA:19670"/>
    </physiologicalReaction>
</comment>
<dbReference type="Pfam" id="PF03144">
    <property type="entry name" value="GTP_EFTU_D2"/>
    <property type="match status" value="1"/>
</dbReference>
<dbReference type="SUPFAM" id="SSF50465">
    <property type="entry name" value="EF-Tu/eEF-1alpha/eIF2-gamma C-terminal domain"/>
    <property type="match status" value="1"/>
</dbReference>
<dbReference type="Gene3D" id="3.40.50.300">
    <property type="entry name" value="P-loop containing nucleotide triphosphate hydrolases"/>
    <property type="match status" value="1"/>
</dbReference>
<dbReference type="InterPro" id="IPR009000">
    <property type="entry name" value="Transl_B-barrel_sf"/>
</dbReference>
<dbReference type="CDD" id="cd04093">
    <property type="entry name" value="HBS1_C_III"/>
    <property type="match status" value="1"/>
</dbReference>
<evidence type="ECO:0000256" key="2">
    <source>
        <dbReference type="ARBA" id="ARBA00007249"/>
    </source>
</evidence>
<keyword evidence="12" id="KW-1185">Reference proteome</keyword>
<evidence type="ECO:0000256" key="1">
    <source>
        <dbReference type="ARBA" id="ARBA00004496"/>
    </source>
</evidence>
<evidence type="ECO:0000256" key="6">
    <source>
        <dbReference type="ARBA" id="ARBA00022917"/>
    </source>
</evidence>
<feature type="compositionally biased region" description="Low complexity" evidence="9">
    <location>
        <begin position="181"/>
        <end position="192"/>
    </location>
</feature>